<keyword evidence="2" id="KW-1185">Reference proteome</keyword>
<accession>A0ABP2EKV7</accession>
<name>A0ABP2EKV7_AJEDR</name>
<dbReference type="RefSeq" id="XP_045271935.1">
    <property type="nucleotide sequence ID" value="XM_045416136.1"/>
</dbReference>
<dbReference type="Pfam" id="PF11917">
    <property type="entry name" value="DUF3435"/>
    <property type="match status" value="1"/>
</dbReference>
<proteinExistence type="predicted"/>
<reference evidence="2" key="1">
    <citation type="journal article" date="2015" name="PLoS Genet.">
        <title>The dynamic genome and transcriptome of the human fungal pathogen Blastomyces and close relative Emmonsia.</title>
        <authorList>
            <person name="Munoz J.F."/>
            <person name="Gauthier G.M."/>
            <person name="Desjardins C.A."/>
            <person name="Gallo J.E."/>
            <person name="Holder J."/>
            <person name="Sullivan T.D."/>
            <person name="Marty A.J."/>
            <person name="Carmen J.C."/>
            <person name="Chen Z."/>
            <person name="Ding L."/>
            <person name="Gujja S."/>
            <person name="Magrini V."/>
            <person name="Misas E."/>
            <person name="Mitreva M."/>
            <person name="Priest M."/>
            <person name="Saif S."/>
            <person name="Whiston E.A."/>
            <person name="Young S."/>
            <person name="Zeng Q."/>
            <person name="Goldman W.E."/>
            <person name="Mardis E.R."/>
            <person name="Taylor J.W."/>
            <person name="McEwen J.G."/>
            <person name="Clay O.K."/>
            <person name="Klein B.S."/>
            <person name="Cuomo C.A."/>
        </authorList>
    </citation>
    <scope>NUCLEOTIDE SEQUENCE [LARGE SCALE GENOMIC DNA]</scope>
    <source>
        <strain evidence="2">ER-3 / ATCC MYA-2586</strain>
    </source>
</reference>
<dbReference type="EMBL" id="EQ999973">
    <property type="protein sequence ID" value="EEQ83824.2"/>
    <property type="molecule type" value="Genomic_DNA"/>
</dbReference>
<protein>
    <submittedName>
        <fullName evidence="1">Uncharacterized protein</fullName>
    </submittedName>
</protein>
<sequence>MCGSEAAHGLFLNTDATAPTELTNELKRKITDNSKIKELTEQSKELTQRLRAMGFCSVPAARGKTPLYKEKMKTVSRLNRGKVHLHSKLKNWQRRWHFRHADTERFNHRLRNGTAGESLNECPAPPPLQIPEQRQIIKLTCTGTQQLTEHEQFARRCACIIAWFKLQRRKEVQRRGCHKKQHPPPDTMRAKESIPDEKQCPFCVADTSLPWGYRMNVRERTNKFWNHIESVHREELKAYSSGQHSSMTAKLEIWRCYSYKNPPLTRYMGPSGGPWQVQPAMETDVTTH</sequence>
<dbReference type="GeneID" id="69023361"/>
<evidence type="ECO:0000313" key="2">
    <source>
        <dbReference type="Proteomes" id="UP000002039"/>
    </source>
</evidence>
<organism evidence="1 2">
    <name type="scientific">Ajellomyces dermatitidis (strain ER-3 / ATCC MYA-2586)</name>
    <name type="common">Blastomyces dermatitidis</name>
    <dbReference type="NCBI Taxonomy" id="559297"/>
    <lineage>
        <taxon>Eukaryota</taxon>
        <taxon>Fungi</taxon>
        <taxon>Dikarya</taxon>
        <taxon>Ascomycota</taxon>
        <taxon>Pezizomycotina</taxon>
        <taxon>Eurotiomycetes</taxon>
        <taxon>Eurotiomycetidae</taxon>
        <taxon>Onygenales</taxon>
        <taxon>Ajellomycetaceae</taxon>
        <taxon>Blastomyces</taxon>
    </lineage>
</organism>
<gene>
    <name evidence="1" type="ORF">BDCG_00629</name>
</gene>
<evidence type="ECO:0000313" key="1">
    <source>
        <dbReference type="EMBL" id="EEQ83824.2"/>
    </source>
</evidence>
<dbReference type="InterPro" id="IPR021842">
    <property type="entry name" value="DUF3435"/>
</dbReference>
<dbReference type="Proteomes" id="UP000002039">
    <property type="component" value="Unassembled WGS sequence"/>
</dbReference>